<sequence length="199" mass="22437">MLKPKRGKKQPSKDRRSFLGKQGVCVAQRSAWERVRERLLATPKEGMRYKLIFLVGASFGILGGILGLVSKGPVNGNLGTSLALAMLLTPYIIIPRTKTRRVIQGTLGGVFAGIVTMIFLFVFANARYWPARNVVLSGFVGYLFGTLAVAWLFSFVSQWTEKKRLELEAKRGTQPARSKTKTLEKPRVRVHRYNRKKKR</sequence>
<keyword evidence="2" id="KW-0812">Transmembrane</keyword>
<feature type="transmembrane region" description="Helical" evidence="2">
    <location>
        <begin position="51"/>
        <end position="70"/>
    </location>
</feature>
<protein>
    <submittedName>
        <fullName evidence="3">Uncharacterized protein</fullName>
    </submittedName>
</protein>
<reference evidence="3 4" key="1">
    <citation type="submission" date="2016-02" db="EMBL/GenBank/DDBJ databases">
        <title>Draft genome sequence of Acidibacillus ferrooxidans SLC66.</title>
        <authorList>
            <person name="Oliveira G."/>
            <person name="Nancucheo I."/>
            <person name="Dall'Agnol H."/>
            <person name="Johnson B."/>
            <person name="Oliveira R."/>
            <person name="Nunes G.L."/>
            <person name="Tzotzos G."/>
            <person name="Orellana S.C."/>
            <person name="Salim A.C."/>
            <person name="Araujo F.M."/>
        </authorList>
    </citation>
    <scope>NUCLEOTIDE SEQUENCE [LARGE SCALE GENOMIC DNA]</scope>
    <source>
        <strain evidence="3 4">SLC66</strain>
    </source>
</reference>
<feature type="compositionally biased region" description="Basic residues" evidence="1">
    <location>
        <begin position="188"/>
        <end position="199"/>
    </location>
</feature>
<evidence type="ECO:0000313" key="3">
    <source>
        <dbReference type="EMBL" id="OAG93950.1"/>
    </source>
</evidence>
<gene>
    <name evidence="3" type="ORF">AYW79_07945</name>
</gene>
<feature type="transmembrane region" description="Helical" evidence="2">
    <location>
        <begin position="76"/>
        <end position="94"/>
    </location>
</feature>
<evidence type="ECO:0000256" key="2">
    <source>
        <dbReference type="SAM" id="Phobius"/>
    </source>
</evidence>
<keyword evidence="2" id="KW-1133">Transmembrane helix</keyword>
<evidence type="ECO:0000313" key="4">
    <source>
        <dbReference type="Proteomes" id="UP000077421"/>
    </source>
</evidence>
<feature type="transmembrane region" description="Helical" evidence="2">
    <location>
        <begin position="134"/>
        <end position="156"/>
    </location>
</feature>
<dbReference type="EMBL" id="LSUQ01000019">
    <property type="protein sequence ID" value="OAG93950.1"/>
    <property type="molecule type" value="Genomic_DNA"/>
</dbReference>
<accession>A0A853KF02</accession>
<dbReference type="Proteomes" id="UP000077421">
    <property type="component" value="Unassembled WGS sequence"/>
</dbReference>
<feature type="region of interest" description="Disordered" evidence="1">
    <location>
        <begin position="169"/>
        <end position="199"/>
    </location>
</feature>
<keyword evidence="2" id="KW-0472">Membrane</keyword>
<evidence type="ECO:0000256" key="1">
    <source>
        <dbReference type="SAM" id="MobiDB-lite"/>
    </source>
</evidence>
<dbReference type="AlphaFoldDB" id="A0A853KF02"/>
<organism evidence="3 4">
    <name type="scientific">Ferroacidibacillus organovorans</name>
    <dbReference type="NCBI Taxonomy" id="1765683"/>
    <lineage>
        <taxon>Bacteria</taxon>
        <taxon>Bacillati</taxon>
        <taxon>Bacillota</taxon>
        <taxon>Bacilli</taxon>
        <taxon>Bacillales</taxon>
        <taxon>Alicyclobacillaceae</taxon>
        <taxon>Ferroacidibacillus</taxon>
    </lineage>
</organism>
<feature type="transmembrane region" description="Helical" evidence="2">
    <location>
        <begin position="106"/>
        <end position="128"/>
    </location>
</feature>
<name>A0A853KF02_9BACL</name>
<proteinExistence type="predicted"/>
<comment type="caution">
    <text evidence="3">The sequence shown here is derived from an EMBL/GenBank/DDBJ whole genome shotgun (WGS) entry which is preliminary data.</text>
</comment>